<organism evidence="2 3">
    <name type="scientific">Pseudomonas syringae pv. aptata</name>
    <dbReference type="NCBI Taxonomy" id="83167"/>
    <lineage>
        <taxon>Bacteria</taxon>
        <taxon>Pseudomonadati</taxon>
        <taxon>Pseudomonadota</taxon>
        <taxon>Gammaproteobacteria</taxon>
        <taxon>Pseudomonadales</taxon>
        <taxon>Pseudomonadaceae</taxon>
        <taxon>Pseudomonas</taxon>
        <taxon>Pseudomonas syringae</taxon>
    </lineage>
</organism>
<name>A0A3M5WX39_PSEAP</name>
<evidence type="ECO:0000256" key="1">
    <source>
        <dbReference type="SAM" id="MobiDB-lite"/>
    </source>
</evidence>
<accession>A0A3M5WX39</accession>
<proteinExistence type="predicted"/>
<comment type="caution">
    <text evidence="2">The sequence shown here is derived from an EMBL/GenBank/DDBJ whole genome shotgun (WGS) entry which is preliminary data.</text>
</comment>
<feature type="compositionally biased region" description="Basic and acidic residues" evidence="1">
    <location>
        <begin position="1018"/>
        <end position="1042"/>
    </location>
</feature>
<dbReference type="EMBL" id="RBUF01000244">
    <property type="protein sequence ID" value="RMU75032.1"/>
    <property type="molecule type" value="Genomic_DNA"/>
</dbReference>
<reference evidence="2 3" key="1">
    <citation type="submission" date="2018-08" db="EMBL/GenBank/DDBJ databases">
        <title>Recombination of ecologically and evolutionarily significant loci maintains genetic cohesion in the Pseudomonas syringae species complex.</title>
        <authorList>
            <person name="Dillon M."/>
            <person name="Thakur S."/>
            <person name="Almeida R.N.D."/>
            <person name="Weir B.S."/>
            <person name="Guttman D.S."/>
        </authorList>
    </citation>
    <scope>NUCLEOTIDE SEQUENCE [LARGE SCALE GENOMIC DNA]</scope>
    <source>
        <strain evidence="2 3">ICMP 11935</strain>
    </source>
</reference>
<protein>
    <submittedName>
        <fullName evidence="2">Uncharacterized protein</fullName>
    </submittedName>
</protein>
<sequence>MEEQKLVPGVPGVVTEHLCITRLFPRNSMVSVTSFGMHGASAMTDTYTASLPSISAAGRESLQHMLTTEGSEQLAAILQRPRPEGFTLLDEIQVLGAASSFGRWADDIELLNTLKSVLFDDELNALGDSAERVTRSVDSPVSDAGSEHELAKAAFDIAQSHQRESHSPSVRAERIDRARGDYPRLLNTLRARLRDVKTGTCMTNSVFMAVADDSPLFAGVAFGSSILQQFKTLLRVIARVDPAGDVDEDLLPGVRRKDLRYVLDLVDKSQMDFRQPFTCVLHVRMNEGRPVHSLQLQGVSLGRQPAYATLSDLHLRVIRFTDSLTPLAPHLESADARCILAIRDDQAVSLHGLLDYYGVDIPLAATRDDLLQAITALLPGEREAHLAMLARALPFTLAEHQRFMLDTSQVYTFRQHKVQAHGTDDYGVIDLELEKEMRWHLDRCRTLLNSYRHFGASLQDNENALLAMFQQAGGITLKLVVYDSDGHHDVYREQHTVNPWRAKDLAGYFDAARQELSSYMINTIRYGEAEGAINIERLIVEVIVPNPVQRSHSLSDIDIEAFDIRSKEPPFLYVDPLALGAYDVIRSRFVELTEELREVQWDVGHSVTLQRAVRYLLAHYQEDLPALPEAQRQAAYARRLNDAVNTYYRVIAQNLEDQQRLQVVLQPTQPEFVARELCRYLGLNESCWPVIARSSFDISYQAGWINTGTFFKHEESAGYRTLLSVVYDEDLRRELALADNRDERLGRLAQALADKTRYTASLDALQAKLTGLFDANIAFVNNGHLPARLTAPQAAFKLEAENYAIRTTETYRALEAERLVLVSGTAAERLQTLEGAALSDSDRPVHCIELLSADEKVRLEASALAFRQMLSARANDDDIQNMSTSAQHVLQLVHQVGGLIPVLGNFINLGFDIYDGNDEGIAMDAVNIIADLVLCKMRTVPPRVLGVLMLQGTNIWTMSQQVQALGESIKANDYEESVKNFGFMLVGLHSALHCGISAVKGLWSARPHDQQTVSQHAVPDRSDLTETVRHPEHSDAIEGEHLARRRPSTSSSHWRVSEDGQISERPTGRKVTRLDWNGNAMVEGGARAVLLGGISEKIYMLNGFACRAVSGVAGTELRPLHALDLEAGQWRRRPQSTVDAPQLSRFAHTEDFPLGFSGRPERFLAPANTVSWYDNCVATLETVPAQIIDSDSNAKLQTTALGVIEHKYVTERNGHVEVLEHAGTEVETTAFIRADGSSMEVARMLPAIPAYKPEIQAEVIAAQGMFVTVRLSDTLQGLVGRKTVAGVLATLSDGSGQELVIEADRGVHYRGTVPIENFLALAPGETLHDQPPVALTLQKISPQADPKRALPHLWHDQSDYRNGIAHDDFALELFYGAKAANEAYVRNPQWVARNIDAVAKIKSRLPSSITTVENPFYVLDTPEELAILFAARNQAALANTLLGHTIEWGAASRSRELSLGENILKQLRLNEPLLAAQENIPPLASERSGFVSQLQEKLARNNLMMAEVSLKSGEKAWFAHSPARHLGMLAGHLHDEFYLSHSGSVIDDIEACFTDPSRIESIAVLSLDDVSETDARRIFLSSQRGYTYESVTSLEQPAEHAHLSGAQLQLHIDDALYPERTRGVGIASAAVDLTGAEAISSGPKRGSYSIEGRDYIKLDNGRIYRADWDERSGVFLLVPPQGRSRAETLALPWVRHIGGHEFTLINRPALKGGNVIDQMICSIRTRRLAGSLATHESHSAHDTASGTLQVHHEDLHIMNDDVLVPGKLNVPSSLFHSIAADRDGYVRLEAKAAVPESCISSTEFLVSKYAGGQVAFDYRGESLGDPTPLVPNVEVVALQDGQPVSLNITTTALDDWISARDHSDYFVGEQSFPEIGEGIGFIERGGLEGSPSSDYPFHFMFVAGKVLDQNGQITGVLASDLSEPARDPDQNGVTPQLPARRNWNLGLFPSIDSMRGSPEPDSNAYVQEHYYSVWVRAVRE</sequence>
<evidence type="ECO:0000313" key="2">
    <source>
        <dbReference type="EMBL" id="RMU75032.1"/>
    </source>
</evidence>
<gene>
    <name evidence="2" type="ORF">ALP24_04846</name>
</gene>
<evidence type="ECO:0000313" key="3">
    <source>
        <dbReference type="Proteomes" id="UP000274315"/>
    </source>
</evidence>
<feature type="region of interest" description="Disordered" evidence="1">
    <location>
        <begin position="1010"/>
        <end position="1068"/>
    </location>
</feature>
<dbReference type="Proteomes" id="UP000274315">
    <property type="component" value="Unassembled WGS sequence"/>
</dbReference>